<comment type="caution">
    <text evidence="3">The sequence shown here is derived from an EMBL/GenBank/DDBJ whole genome shotgun (WGS) entry which is preliminary data.</text>
</comment>
<dbReference type="AlphaFoldDB" id="A0AA88GK37"/>
<evidence type="ECO:0000256" key="2">
    <source>
        <dbReference type="SAM" id="Phobius"/>
    </source>
</evidence>
<reference evidence="3 4" key="1">
    <citation type="journal article" date="2018" name="BMC Genomics">
        <title>The genome of Naegleria lovaniensis, the basis for a comparative approach to unravel pathogenicity factors of the human pathogenic amoeba N. fowleri.</title>
        <authorList>
            <person name="Liechti N."/>
            <person name="Schurch N."/>
            <person name="Bruggmann R."/>
            <person name="Wittwer M."/>
        </authorList>
    </citation>
    <scope>NUCLEOTIDE SEQUENCE [LARGE SCALE GENOMIC DNA]</scope>
    <source>
        <strain evidence="3 4">ATCC 30569</strain>
    </source>
</reference>
<evidence type="ECO:0000313" key="4">
    <source>
        <dbReference type="Proteomes" id="UP000816034"/>
    </source>
</evidence>
<gene>
    <name evidence="3" type="ORF">C9374_005628</name>
</gene>
<evidence type="ECO:0000313" key="3">
    <source>
        <dbReference type="EMBL" id="KAG2382426.1"/>
    </source>
</evidence>
<proteinExistence type="predicted"/>
<name>A0AA88GK37_NAELO</name>
<dbReference type="Proteomes" id="UP000816034">
    <property type="component" value="Unassembled WGS sequence"/>
</dbReference>
<feature type="transmembrane region" description="Helical" evidence="2">
    <location>
        <begin position="228"/>
        <end position="252"/>
    </location>
</feature>
<keyword evidence="4" id="KW-1185">Reference proteome</keyword>
<organism evidence="3 4">
    <name type="scientific">Naegleria lovaniensis</name>
    <name type="common">Amoeba</name>
    <dbReference type="NCBI Taxonomy" id="51637"/>
    <lineage>
        <taxon>Eukaryota</taxon>
        <taxon>Discoba</taxon>
        <taxon>Heterolobosea</taxon>
        <taxon>Tetramitia</taxon>
        <taxon>Eutetramitia</taxon>
        <taxon>Vahlkampfiidae</taxon>
        <taxon>Naegleria</taxon>
    </lineage>
</organism>
<accession>A0AA88GK37</accession>
<dbReference type="RefSeq" id="XP_044548105.1">
    <property type="nucleotide sequence ID" value="XM_044695399.1"/>
</dbReference>
<keyword evidence="2" id="KW-0472">Membrane</keyword>
<sequence length="336" mass="38096">MNTMLHHQDLSLDVSQLPEELHHRKTKFFGKSTRIKAFISHHWNTIMGVAMMGACFLMALGLLLVLMGFLVHSEGDYSIQASCKLVEAIHCKKTITTSHDPSLDHIDFQNPFLEYVTSGNSKLFCNFIVIANTENRTRESIDRILFQEETEGGQSKDISDVFNSEDNKQSSSSAGLPVYISTRQRRYSSLFVRRQATFGSINSTMTCFLASNDPEHVSFHKAVSNGKVALRVCGIILMIIGLIGLVFFILAVTSIRKQCLDFLGRIFRKYGFRQSKRSEEVLSLRNSRANATSIHTGDDEEREYFDYVDKNDRSDRKLVRGGELGEEEDEDIMVVQ</sequence>
<dbReference type="EMBL" id="PYSW02000024">
    <property type="protein sequence ID" value="KAG2382426.1"/>
    <property type="molecule type" value="Genomic_DNA"/>
</dbReference>
<keyword evidence="2" id="KW-0812">Transmembrane</keyword>
<keyword evidence="2" id="KW-1133">Transmembrane helix</keyword>
<feature type="compositionally biased region" description="Polar residues" evidence="1">
    <location>
        <begin position="161"/>
        <end position="174"/>
    </location>
</feature>
<feature type="transmembrane region" description="Helical" evidence="2">
    <location>
        <begin position="46"/>
        <end position="71"/>
    </location>
</feature>
<dbReference type="GeneID" id="68098083"/>
<protein>
    <submittedName>
        <fullName evidence="3">Uncharacterized protein</fullName>
    </submittedName>
</protein>
<feature type="region of interest" description="Disordered" evidence="1">
    <location>
        <begin position="155"/>
        <end position="174"/>
    </location>
</feature>
<evidence type="ECO:0000256" key="1">
    <source>
        <dbReference type="SAM" id="MobiDB-lite"/>
    </source>
</evidence>